<dbReference type="SUPFAM" id="SSF56281">
    <property type="entry name" value="Metallo-hydrolase/oxidoreductase"/>
    <property type="match status" value="1"/>
</dbReference>
<comment type="caution">
    <text evidence="1">The sequence shown here is derived from an EMBL/GenBank/DDBJ whole genome shotgun (WGS) entry which is preliminary data.</text>
</comment>
<dbReference type="InterPro" id="IPR035681">
    <property type="entry name" value="ComA-like_MBL"/>
</dbReference>
<accession>A0A1G2FXV6</accession>
<dbReference type="EMBL" id="MHNI01000018">
    <property type="protein sequence ID" value="OGZ42438.1"/>
    <property type="molecule type" value="Genomic_DNA"/>
</dbReference>
<dbReference type="CDD" id="cd07731">
    <property type="entry name" value="ComA-like_MBL-fold"/>
    <property type="match status" value="1"/>
</dbReference>
<evidence type="ECO:0000313" key="1">
    <source>
        <dbReference type="EMBL" id="OGZ42438.1"/>
    </source>
</evidence>
<proteinExistence type="predicted"/>
<sequence length="282" mass="30958">MPFWKKAMLVLLGTAAVFIWSVALEGQRDGLLKVYFLDVGQGDAIFIETPSGNQMLIDGGPTDMILSRLGDVMPYYDTSIDIVALTHPQDDHLTGLIPVLKKYDVEMFIHPGAVGTSASYRELERVMGGLDMKNVEAAAGMRIHLDDEVYMDIYAPYEKGRESDNLNEIMLIGKLHFRDASLILTGDAEKIDEINLASSNADLESDVLKVSHHGSKNSSTALFLERVSPQLAIISSGVNRYGHPHADAIERLRAAGAEVRRTDQEGTITLVSDGNAFLVVRQ</sequence>
<dbReference type="PANTHER" id="PTHR30619:SF1">
    <property type="entry name" value="RECOMBINATION PROTEIN 2"/>
    <property type="match status" value="1"/>
</dbReference>
<dbReference type="Gene3D" id="3.60.15.10">
    <property type="entry name" value="Ribonuclease Z/Hydroxyacylglutathione hydrolase-like"/>
    <property type="match status" value="1"/>
</dbReference>
<dbReference type="Proteomes" id="UP000176700">
    <property type="component" value="Unassembled WGS sequence"/>
</dbReference>
<name>A0A1G2FXV6_9BACT</name>
<dbReference type="InterPro" id="IPR052159">
    <property type="entry name" value="Competence_DNA_uptake"/>
</dbReference>
<dbReference type="PANTHER" id="PTHR30619">
    <property type="entry name" value="DNA INTERNALIZATION/COMPETENCE PROTEIN COMEC/REC2"/>
    <property type="match status" value="1"/>
</dbReference>
<protein>
    <recommendedName>
        <fullName evidence="3">Metallo-beta-lactamase domain-containing protein</fullName>
    </recommendedName>
</protein>
<dbReference type="InterPro" id="IPR036866">
    <property type="entry name" value="RibonucZ/Hydroxyglut_hydro"/>
</dbReference>
<dbReference type="AlphaFoldDB" id="A0A1G2FXV6"/>
<organism evidence="1 2">
    <name type="scientific">Candidatus Ryanbacteria bacterium RIFCSPHIGHO2_01_45_13</name>
    <dbReference type="NCBI Taxonomy" id="1802112"/>
    <lineage>
        <taxon>Bacteria</taxon>
        <taxon>Candidatus Ryaniibacteriota</taxon>
    </lineage>
</organism>
<reference evidence="1 2" key="1">
    <citation type="journal article" date="2016" name="Nat. Commun.">
        <title>Thousands of microbial genomes shed light on interconnected biogeochemical processes in an aquifer system.</title>
        <authorList>
            <person name="Anantharaman K."/>
            <person name="Brown C.T."/>
            <person name="Hug L.A."/>
            <person name="Sharon I."/>
            <person name="Castelle C.J."/>
            <person name="Probst A.J."/>
            <person name="Thomas B.C."/>
            <person name="Singh A."/>
            <person name="Wilkins M.J."/>
            <person name="Karaoz U."/>
            <person name="Brodie E.L."/>
            <person name="Williams K.H."/>
            <person name="Hubbard S.S."/>
            <person name="Banfield J.F."/>
        </authorList>
    </citation>
    <scope>NUCLEOTIDE SEQUENCE [LARGE SCALE GENOMIC DNA]</scope>
</reference>
<gene>
    <name evidence="1" type="ORF">A2W41_03585</name>
</gene>
<evidence type="ECO:0008006" key="3">
    <source>
        <dbReference type="Google" id="ProtNLM"/>
    </source>
</evidence>
<evidence type="ECO:0000313" key="2">
    <source>
        <dbReference type="Proteomes" id="UP000176700"/>
    </source>
</evidence>